<evidence type="ECO:0000313" key="2">
    <source>
        <dbReference type="EMBL" id="PTB79868.1"/>
    </source>
</evidence>
<name>A0A2T4CEB1_TRILO</name>
<proteinExistence type="predicted"/>
<protein>
    <submittedName>
        <fullName evidence="2">Uncharacterized protein</fullName>
    </submittedName>
</protein>
<feature type="region of interest" description="Disordered" evidence="1">
    <location>
        <begin position="101"/>
        <end position="120"/>
    </location>
</feature>
<organism evidence="2 3">
    <name type="scientific">Trichoderma longibrachiatum ATCC 18648</name>
    <dbReference type="NCBI Taxonomy" id="983965"/>
    <lineage>
        <taxon>Eukaryota</taxon>
        <taxon>Fungi</taxon>
        <taxon>Dikarya</taxon>
        <taxon>Ascomycota</taxon>
        <taxon>Pezizomycotina</taxon>
        <taxon>Sordariomycetes</taxon>
        <taxon>Hypocreomycetidae</taxon>
        <taxon>Hypocreales</taxon>
        <taxon>Hypocreaceae</taxon>
        <taxon>Trichoderma</taxon>
    </lineage>
</organism>
<dbReference type="AlphaFoldDB" id="A0A2T4CEB1"/>
<dbReference type="OrthoDB" id="1686935at2759"/>
<dbReference type="EMBL" id="KZ679127">
    <property type="protein sequence ID" value="PTB79868.1"/>
    <property type="molecule type" value="Genomic_DNA"/>
</dbReference>
<sequence>MGKQYSALESLIIRFTSSIELNNGSCIRRPVLIQRGVGSSWTGPPNFSRCCLDRSSGGNQLLEGAISLSPPCPYPTIDLHVEFVRDTIRFRKMTMREIGNSINSLEPPGDDRVTSDPRTSDTFKGVGCLGEGYAWEKGHPILSS</sequence>
<keyword evidence="3" id="KW-1185">Reference proteome</keyword>
<evidence type="ECO:0000313" key="3">
    <source>
        <dbReference type="Proteomes" id="UP000240760"/>
    </source>
</evidence>
<reference evidence="2 3" key="1">
    <citation type="submission" date="2016-07" db="EMBL/GenBank/DDBJ databases">
        <title>Multiple horizontal gene transfer events from other fungi enriched the ability of initially mycotrophic Trichoderma (Ascomycota) to feed on dead plant biomass.</title>
        <authorList>
            <consortium name="DOE Joint Genome Institute"/>
            <person name="Aerts A."/>
            <person name="Atanasova L."/>
            <person name="Chenthamara K."/>
            <person name="Zhang J."/>
            <person name="Grujic M."/>
            <person name="Henrissat B."/>
            <person name="Kuo A."/>
            <person name="Salamov A."/>
            <person name="Lipzen A."/>
            <person name="Labutti K."/>
            <person name="Barry K."/>
            <person name="Miao Y."/>
            <person name="Rahimi M.J."/>
            <person name="Shen Q."/>
            <person name="Grigoriev I.V."/>
            <person name="Kubicek C.P."/>
            <person name="Druzhinina I.S."/>
        </authorList>
    </citation>
    <scope>NUCLEOTIDE SEQUENCE [LARGE SCALE GENOMIC DNA]</scope>
    <source>
        <strain evidence="2 3">ATCC 18648</strain>
    </source>
</reference>
<accession>A0A2T4CEB1</accession>
<evidence type="ECO:0000256" key="1">
    <source>
        <dbReference type="SAM" id="MobiDB-lite"/>
    </source>
</evidence>
<feature type="compositionally biased region" description="Basic and acidic residues" evidence="1">
    <location>
        <begin position="109"/>
        <end position="120"/>
    </location>
</feature>
<dbReference type="Proteomes" id="UP000240760">
    <property type="component" value="Unassembled WGS sequence"/>
</dbReference>
<gene>
    <name evidence="2" type="ORF">M440DRAFT_1105242</name>
</gene>